<feature type="coiled-coil region" evidence="1">
    <location>
        <begin position="65"/>
        <end position="110"/>
    </location>
</feature>
<reference evidence="3 5" key="3">
    <citation type="submission" date="2018-06" db="EMBL/GenBank/DDBJ databases">
        <authorList>
            <consortium name="Pathogen Informatics"/>
            <person name="Doyle S."/>
        </authorList>
    </citation>
    <scope>NUCLEOTIDE SEQUENCE [LARGE SCALE GENOMIC DNA]</scope>
    <source>
        <strain evidence="3 5">NCTC12957</strain>
    </source>
</reference>
<evidence type="ECO:0000313" key="4">
    <source>
        <dbReference type="Proteomes" id="UP000186437"/>
    </source>
</evidence>
<reference evidence="4" key="2">
    <citation type="submission" date="2016-12" db="EMBL/GenBank/DDBJ databases">
        <authorList>
            <person name="Gulvik C.A."/>
        </authorList>
    </citation>
    <scope>NUCLEOTIDE SEQUENCE [LARGE SCALE GENOMIC DNA]</scope>
    <source>
        <strain evidence="4">ATCC 51725</strain>
    </source>
</reference>
<evidence type="ECO:0000313" key="3">
    <source>
        <dbReference type="EMBL" id="SUN06982.1"/>
    </source>
</evidence>
<evidence type="ECO:0000256" key="1">
    <source>
        <dbReference type="SAM" id="Coils"/>
    </source>
</evidence>
<evidence type="ECO:0000313" key="2">
    <source>
        <dbReference type="EMBL" id="OLF50313.1"/>
    </source>
</evidence>
<protein>
    <recommendedName>
        <fullName evidence="6">Cingulin</fullName>
    </recommendedName>
</protein>
<dbReference type="RefSeq" id="WP_142237015.1">
    <property type="nucleotide sequence ID" value="NZ_MSJL01000008.1"/>
</dbReference>
<keyword evidence="4" id="KW-1185">Reference proteome</keyword>
<accession>A0A1Q8EEW9</accession>
<evidence type="ECO:0000313" key="5">
    <source>
        <dbReference type="Proteomes" id="UP000255213"/>
    </source>
</evidence>
<dbReference type="EMBL" id="UHEN01000001">
    <property type="protein sequence ID" value="SUN06982.1"/>
    <property type="molecule type" value="Genomic_DNA"/>
</dbReference>
<dbReference type="AlphaFoldDB" id="A0A1Q8EEW9"/>
<reference evidence="2" key="1">
    <citation type="submission" date="2016-12" db="EMBL/GenBank/DDBJ databases">
        <authorList>
            <person name="Song W.-J."/>
            <person name="Kurnit D.M."/>
        </authorList>
    </citation>
    <scope>NUCLEOTIDE SEQUENCE [LARGE SCALE GENOMIC DNA]</scope>
    <source>
        <strain evidence="2">ATCC 51725</strain>
    </source>
</reference>
<sequence>MNRSELREVSKRVNERLAHQQELIKARQMSMEELGQLSKESDHFLRELVALLHGSSDRSLFQGLVDEQLAQNKKIKTDLEREYEELLYENRRLTNQAEELAVEQRRLEEEET</sequence>
<keyword evidence="1" id="KW-0175">Coiled coil</keyword>
<organism evidence="2 4">
    <name type="scientific">Streptococcus acidominimus</name>
    <dbReference type="NCBI Taxonomy" id="1326"/>
    <lineage>
        <taxon>Bacteria</taxon>
        <taxon>Bacillati</taxon>
        <taxon>Bacillota</taxon>
        <taxon>Bacilli</taxon>
        <taxon>Lactobacillales</taxon>
        <taxon>Streptococcaceae</taxon>
        <taxon>Streptococcus</taxon>
    </lineage>
</organism>
<dbReference type="Proteomes" id="UP000255213">
    <property type="component" value="Unassembled WGS sequence"/>
</dbReference>
<gene>
    <name evidence="2" type="ORF">BU200_02805</name>
    <name evidence="3" type="ORF">NCTC12957_00937</name>
</gene>
<dbReference type="EMBL" id="MSJL01000008">
    <property type="protein sequence ID" value="OLF50313.1"/>
    <property type="molecule type" value="Genomic_DNA"/>
</dbReference>
<proteinExistence type="predicted"/>
<evidence type="ECO:0008006" key="6">
    <source>
        <dbReference type="Google" id="ProtNLM"/>
    </source>
</evidence>
<dbReference type="Proteomes" id="UP000186437">
    <property type="component" value="Unassembled WGS sequence"/>
</dbReference>
<name>A0A1Q8EEW9_STRAI</name>